<feature type="chain" id="PRO_5040492783" evidence="2">
    <location>
        <begin position="27"/>
        <end position="556"/>
    </location>
</feature>
<dbReference type="Proteomes" id="UP001153620">
    <property type="component" value="Chromosome 3"/>
</dbReference>
<reference evidence="3" key="2">
    <citation type="submission" date="2022-10" db="EMBL/GenBank/DDBJ databases">
        <authorList>
            <consortium name="ENA_rothamsted_submissions"/>
            <consortium name="culmorum"/>
            <person name="King R."/>
        </authorList>
    </citation>
    <scope>NUCLEOTIDE SEQUENCE</scope>
</reference>
<dbReference type="OrthoDB" id="8023715at2759"/>
<protein>
    <submittedName>
        <fullName evidence="3">Uncharacterized protein</fullName>
    </submittedName>
</protein>
<feature type="signal peptide" evidence="2">
    <location>
        <begin position="1"/>
        <end position="26"/>
    </location>
</feature>
<feature type="compositionally biased region" description="Acidic residues" evidence="1">
    <location>
        <begin position="530"/>
        <end position="546"/>
    </location>
</feature>
<gene>
    <name evidence="3" type="ORF">CHIRRI_LOCUS12089</name>
</gene>
<dbReference type="EMBL" id="OU895879">
    <property type="protein sequence ID" value="CAG9809261.1"/>
    <property type="molecule type" value="Genomic_DNA"/>
</dbReference>
<proteinExistence type="predicted"/>
<feature type="compositionally biased region" description="Basic and acidic residues" evidence="1">
    <location>
        <begin position="519"/>
        <end position="529"/>
    </location>
</feature>
<dbReference type="AlphaFoldDB" id="A0A9N9WXC1"/>
<accession>A0A9N9WXC1</accession>
<evidence type="ECO:0000256" key="1">
    <source>
        <dbReference type="SAM" id="MobiDB-lite"/>
    </source>
</evidence>
<evidence type="ECO:0000256" key="2">
    <source>
        <dbReference type="SAM" id="SignalP"/>
    </source>
</evidence>
<keyword evidence="2" id="KW-0732">Signal</keyword>
<sequence length="556" mass="62949">MKLKCEQLSVLVTACILCLQITFAQQQKYHPRPLVFKSWPPMRSNSAQMMLQLRGAGSTNIIAKQPPPHMFIKSNNPVQFAMQMPARFANRPLKSSPSSHVFFKTGSPSNAALKKPYISAMTPSPVFKFSSPAQKTAIKFKSPPPVPLKSKPEFIYEKVTLPKYAEPVIGTEAAIHQIAAPNLSLNQLDSDLTKVSVQAFALENQPQFHQPIHQYKVHETSNDVVYKNAYTGQKTLYAPDHDNIFRGHPVPITEDPRNIPSDNKPKPADVLYHTNIEFNASPLVQQHFAVDPFGFPVTAQPQLQQYHLQQNAMLQQGMPLASYNPTYLVMQSNNLLGQHQQHFQHQNLFSPAQGYVDTSGITQPSYATPPYSQNHEVASLGQIYSAQRDHYHQLEGAITSTVAPSTISNYYQDYSASQNVPAVSHLEPNPVLSNYQHSPNFLDFPDDHLSSNDIQNFLNYDDDAYQRQLENDVILKEAHERLNDKLQLKKHQEATINDLHVLATAEKFNPLRIIVPDNEHQEFKKRIDDNVDNEDSEEFEEYEDEQSTTTDKPDTK</sequence>
<evidence type="ECO:0000313" key="4">
    <source>
        <dbReference type="Proteomes" id="UP001153620"/>
    </source>
</evidence>
<feature type="region of interest" description="Disordered" evidence="1">
    <location>
        <begin position="519"/>
        <end position="556"/>
    </location>
</feature>
<keyword evidence="4" id="KW-1185">Reference proteome</keyword>
<reference evidence="3" key="1">
    <citation type="submission" date="2022-01" db="EMBL/GenBank/DDBJ databases">
        <authorList>
            <person name="King R."/>
        </authorList>
    </citation>
    <scope>NUCLEOTIDE SEQUENCE</scope>
</reference>
<evidence type="ECO:0000313" key="3">
    <source>
        <dbReference type="EMBL" id="CAG9809261.1"/>
    </source>
</evidence>
<name>A0A9N9WXC1_9DIPT</name>
<organism evidence="3 4">
    <name type="scientific">Chironomus riparius</name>
    <dbReference type="NCBI Taxonomy" id="315576"/>
    <lineage>
        <taxon>Eukaryota</taxon>
        <taxon>Metazoa</taxon>
        <taxon>Ecdysozoa</taxon>
        <taxon>Arthropoda</taxon>
        <taxon>Hexapoda</taxon>
        <taxon>Insecta</taxon>
        <taxon>Pterygota</taxon>
        <taxon>Neoptera</taxon>
        <taxon>Endopterygota</taxon>
        <taxon>Diptera</taxon>
        <taxon>Nematocera</taxon>
        <taxon>Chironomoidea</taxon>
        <taxon>Chironomidae</taxon>
        <taxon>Chironominae</taxon>
        <taxon>Chironomus</taxon>
    </lineage>
</organism>